<keyword evidence="2" id="KW-1185">Reference proteome</keyword>
<sequence length="96" mass="10551">MVGQLNQSATKNLVKKLQVQSGVIPCLDGLNSMGDKERQKPETVGCGCVENINRTIISSIYCIRMYLITADDPPSIPPQLFSSFNPFSLMTCLRVS</sequence>
<evidence type="ECO:0000313" key="1">
    <source>
        <dbReference type="EMBL" id="KAK8979839.1"/>
    </source>
</evidence>
<dbReference type="EMBL" id="JBBPBN010000099">
    <property type="protein sequence ID" value="KAK8979839.1"/>
    <property type="molecule type" value="Genomic_DNA"/>
</dbReference>
<organism evidence="1 2">
    <name type="scientific">Hibiscus sabdariffa</name>
    <name type="common">roselle</name>
    <dbReference type="NCBI Taxonomy" id="183260"/>
    <lineage>
        <taxon>Eukaryota</taxon>
        <taxon>Viridiplantae</taxon>
        <taxon>Streptophyta</taxon>
        <taxon>Embryophyta</taxon>
        <taxon>Tracheophyta</taxon>
        <taxon>Spermatophyta</taxon>
        <taxon>Magnoliopsida</taxon>
        <taxon>eudicotyledons</taxon>
        <taxon>Gunneridae</taxon>
        <taxon>Pentapetalae</taxon>
        <taxon>rosids</taxon>
        <taxon>malvids</taxon>
        <taxon>Malvales</taxon>
        <taxon>Malvaceae</taxon>
        <taxon>Malvoideae</taxon>
        <taxon>Hibiscus</taxon>
    </lineage>
</organism>
<comment type="caution">
    <text evidence="1">The sequence shown here is derived from an EMBL/GenBank/DDBJ whole genome shotgun (WGS) entry which is preliminary data.</text>
</comment>
<gene>
    <name evidence="1" type="ORF">V6N11_066042</name>
</gene>
<dbReference type="Proteomes" id="UP001396334">
    <property type="component" value="Unassembled WGS sequence"/>
</dbReference>
<protein>
    <submittedName>
        <fullName evidence="1">Uncharacterized protein</fullName>
    </submittedName>
</protein>
<proteinExistence type="predicted"/>
<reference evidence="1 2" key="1">
    <citation type="journal article" date="2024" name="G3 (Bethesda)">
        <title>Genome assembly of Hibiscus sabdariffa L. provides insights into metabolisms of medicinal natural products.</title>
        <authorList>
            <person name="Kim T."/>
        </authorList>
    </citation>
    <scope>NUCLEOTIDE SEQUENCE [LARGE SCALE GENOMIC DNA]</scope>
    <source>
        <strain evidence="1">TK-2024</strain>
        <tissue evidence="1">Old leaves</tissue>
    </source>
</reference>
<evidence type="ECO:0000313" key="2">
    <source>
        <dbReference type="Proteomes" id="UP001396334"/>
    </source>
</evidence>
<accession>A0ABR2NUK2</accession>
<name>A0ABR2NUK2_9ROSI</name>